<sequence>MPGVMDIKRKIKSVKNTQKITKAMKMVSAARMRKAEESMTNARAYANKIYELVGSMADRVEADSHPFLTARKEVKNICLAIITSDKGLCGAFNSNVVKKTLAFARENQGANIKLVCIGKKGFDFLGKKHFEVLSKYVSFGGKITYDEANEIGDRLVEFYMNEDADEVHIIHNEFKSTAFQVAKVTKVLPLSLEKKEAAADETDYIYEPQAEALLKEIMPRYINFTVFFSILESIAGEHGSRMVAMDNAARNAGEVISKLTLTFNKARQGAITKEILDIVNGAEALNG</sequence>
<dbReference type="GO" id="GO:0005886">
    <property type="term" value="C:plasma membrane"/>
    <property type="evidence" value="ECO:0007669"/>
    <property type="project" value="UniProtKB-SubCell"/>
</dbReference>
<dbReference type="InterPro" id="IPR035968">
    <property type="entry name" value="ATP_synth_F1_ATPase_gsu"/>
</dbReference>
<dbReference type="GO" id="GO:0046933">
    <property type="term" value="F:proton-transporting ATP synthase activity, rotational mechanism"/>
    <property type="evidence" value="ECO:0007669"/>
    <property type="project" value="UniProtKB-UniRule"/>
</dbReference>
<dbReference type="Gene3D" id="1.10.287.80">
    <property type="entry name" value="ATP synthase, gamma subunit, helix hairpin domain"/>
    <property type="match status" value="1"/>
</dbReference>
<evidence type="ECO:0000256" key="8">
    <source>
        <dbReference type="ARBA" id="ARBA00023196"/>
    </source>
</evidence>
<evidence type="ECO:0000256" key="7">
    <source>
        <dbReference type="ARBA" id="ARBA00023136"/>
    </source>
</evidence>
<comment type="caution">
    <text evidence="11">The sequence shown here is derived from an EMBL/GenBank/DDBJ whole genome shotgun (WGS) entry which is preliminary data.</text>
</comment>
<dbReference type="PANTHER" id="PTHR11693">
    <property type="entry name" value="ATP SYNTHASE GAMMA CHAIN"/>
    <property type="match status" value="1"/>
</dbReference>
<evidence type="ECO:0000313" key="11">
    <source>
        <dbReference type="EMBL" id="TCK62522.1"/>
    </source>
</evidence>
<dbReference type="PROSITE" id="PS00153">
    <property type="entry name" value="ATPASE_GAMMA"/>
    <property type="match status" value="1"/>
</dbReference>
<protein>
    <recommendedName>
        <fullName evidence="10">ATP synthase gamma chain</fullName>
    </recommendedName>
    <alternativeName>
        <fullName evidence="10">ATP synthase F1 sector gamma subunit</fullName>
    </alternativeName>
    <alternativeName>
        <fullName evidence="10">F-ATPase gamma subunit</fullName>
    </alternativeName>
</protein>
<dbReference type="EMBL" id="SMGG01000003">
    <property type="protein sequence ID" value="TCK62522.1"/>
    <property type="molecule type" value="Genomic_DNA"/>
</dbReference>
<dbReference type="PANTHER" id="PTHR11693:SF22">
    <property type="entry name" value="ATP SYNTHASE SUBUNIT GAMMA, MITOCHONDRIAL"/>
    <property type="match status" value="1"/>
</dbReference>
<organism evidence="11 12">
    <name type="scientific">Seleniivibrio woodruffii</name>
    <dbReference type="NCBI Taxonomy" id="1078050"/>
    <lineage>
        <taxon>Bacteria</taxon>
        <taxon>Pseudomonadati</taxon>
        <taxon>Deferribacterota</taxon>
        <taxon>Deferribacteres</taxon>
        <taxon>Deferribacterales</taxon>
        <taxon>Geovibrionaceae</taxon>
        <taxon>Seleniivibrio</taxon>
    </lineage>
</organism>
<accession>A0A4R1KD85</accession>
<dbReference type="HAMAP" id="MF_00815">
    <property type="entry name" value="ATP_synth_gamma_bact"/>
    <property type="match status" value="1"/>
</dbReference>
<keyword evidence="8 10" id="KW-0139">CF(1)</keyword>
<keyword evidence="5 10" id="KW-0375">Hydrogen ion transport</keyword>
<dbReference type="GO" id="GO:0045259">
    <property type="term" value="C:proton-transporting ATP synthase complex"/>
    <property type="evidence" value="ECO:0007669"/>
    <property type="project" value="UniProtKB-KW"/>
</dbReference>
<gene>
    <name evidence="10" type="primary">atpG</name>
    <name evidence="11" type="ORF">C8D98_1051</name>
</gene>
<evidence type="ECO:0000256" key="1">
    <source>
        <dbReference type="ARBA" id="ARBA00003456"/>
    </source>
</evidence>
<dbReference type="OrthoDB" id="9812769at2"/>
<comment type="function">
    <text evidence="1 10">Produces ATP from ADP in the presence of a proton gradient across the membrane. The gamma chain is believed to be important in regulating ATPase activity and the flow of protons through the CF(0) complex.</text>
</comment>
<dbReference type="PRINTS" id="PR00126">
    <property type="entry name" value="ATPASEGAMMA"/>
</dbReference>
<keyword evidence="9 10" id="KW-0066">ATP synthesis</keyword>
<reference evidence="11 12" key="1">
    <citation type="submission" date="2019-03" db="EMBL/GenBank/DDBJ databases">
        <title>Genomic Encyclopedia of Type Strains, Phase IV (KMG-IV): sequencing the most valuable type-strain genomes for metagenomic binning, comparative biology and taxonomic classification.</title>
        <authorList>
            <person name="Goeker M."/>
        </authorList>
    </citation>
    <scope>NUCLEOTIDE SEQUENCE [LARGE SCALE GENOMIC DNA]</scope>
    <source>
        <strain evidence="11 12">DSM 24984</strain>
    </source>
</reference>
<evidence type="ECO:0000256" key="4">
    <source>
        <dbReference type="ARBA" id="ARBA00022448"/>
    </source>
</evidence>
<keyword evidence="10" id="KW-1003">Cell membrane</keyword>
<comment type="similarity">
    <text evidence="3 10">Belongs to the ATPase gamma chain family.</text>
</comment>
<dbReference type="Proteomes" id="UP000294614">
    <property type="component" value="Unassembled WGS sequence"/>
</dbReference>
<dbReference type="AlphaFoldDB" id="A0A4R1KD85"/>
<dbReference type="SUPFAM" id="SSF52943">
    <property type="entry name" value="ATP synthase (F1-ATPase), gamma subunit"/>
    <property type="match status" value="1"/>
</dbReference>
<dbReference type="InterPro" id="IPR000131">
    <property type="entry name" value="ATP_synth_F1_gsu"/>
</dbReference>
<keyword evidence="4 10" id="KW-0813">Transport</keyword>
<dbReference type="InterPro" id="IPR023632">
    <property type="entry name" value="ATP_synth_F1_gsu_CS"/>
</dbReference>
<dbReference type="GO" id="GO:0005524">
    <property type="term" value="F:ATP binding"/>
    <property type="evidence" value="ECO:0007669"/>
    <property type="project" value="UniProtKB-UniRule"/>
</dbReference>
<evidence type="ECO:0000256" key="9">
    <source>
        <dbReference type="ARBA" id="ARBA00023310"/>
    </source>
</evidence>
<evidence type="ECO:0000256" key="5">
    <source>
        <dbReference type="ARBA" id="ARBA00022781"/>
    </source>
</evidence>
<dbReference type="RefSeq" id="WP_132872641.1">
    <property type="nucleotide sequence ID" value="NZ_JAJUHT010000004.1"/>
</dbReference>
<evidence type="ECO:0000256" key="10">
    <source>
        <dbReference type="HAMAP-Rule" id="MF_00815"/>
    </source>
</evidence>
<dbReference type="NCBIfam" id="TIGR01146">
    <property type="entry name" value="ATPsyn_F1gamma"/>
    <property type="match status" value="1"/>
</dbReference>
<keyword evidence="7 10" id="KW-0472">Membrane</keyword>
<evidence type="ECO:0000313" key="12">
    <source>
        <dbReference type="Proteomes" id="UP000294614"/>
    </source>
</evidence>
<comment type="subunit">
    <text evidence="10">F-type ATPases have 2 components, CF(1) - the catalytic core - and CF(0) - the membrane proton channel. CF(1) has five subunits: alpha(3), beta(3), gamma(1), delta(1), epsilon(1). CF(0) has three main subunits: a, b and c.</text>
</comment>
<proteinExistence type="inferred from homology"/>
<dbReference type="Gene3D" id="3.40.1380.10">
    <property type="match status" value="1"/>
</dbReference>
<evidence type="ECO:0000256" key="6">
    <source>
        <dbReference type="ARBA" id="ARBA00023065"/>
    </source>
</evidence>
<dbReference type="GO" id="GO:0042777">
    <property type="term" value="P:proton motive force-driven plasma membrane ATP synthesis"/>
    <property type="evidence" value="ECO:0007669"/>
    <property type="project" value="UniProtKB-UniRule"/>
</dbReference>
<evidence type="ECO:0000256" key="2">
    <source>
        <dbReference type="ARBA" id="ARBA00004170"/>
    </source>
</evidence>
<dbReference type="Pfam" id="PF00231">
    <property type="entry name" value="ATP-synt"/>
    <property type="match status" value="1"/>
</dbReference>
<keyword evidence="6 10" id="KW-0406">Ion transport</keyword>
<name>A0A4R1KD85_9BACT</name>
<keyword evidence="12" id="KW-1185">Reference proteome</keyword>
<comment type="subcellular location">
    <subcellularLocation>
        <location evidence="10">Cell membrane</location>
        <topology evidence="10">Peripheral membrane protein</topology>
    </subcellularLocation>
    <subcellularLocation>
        <location evidence="2">Membrane</location>
        <topology evidence="2">Peripheral membrane protein</topology>
    </subcellularLocation>
</comment>
<evidence type="ECO:0000256" key="3">
    <source>
        <dbReference type="ARBA" id="ARBA00007681"/>
    </source>
</evidence>
<dbReference type="CDD" id="cd12151">
    <property type="entry name" value="F1-ATPase_gamma"/>
    <property type="match status" value="1"/>
</dbReference>